<proteinExistence type="predicted"/>
<evidence type="ECO:0000256" key="1">
    <source>
        <dbReference type="SAM" id="MobiDB-lite"/>
    </source>
</evidence>
<evidence type="ECO:0000313" key="3">
    <source>
        <dbReference type="Proteomes" id="UP000247498"/>
    </source>
</evidence>
<keyword evidence="3" id="KW-1185">Reference proteome</keyword>
<dbReference type="AlphaFoldDB" id="A0A2V0P2V3"/>
<protein>
    <submittedName>
        <fullName evidence="2">Uncharacterized protein</fullName>
    </submittedName>
</protein>
<dbReference type="EMBL" id="BDRX01000049">
    <property type="protein sequence ID" value="GBF94201.1"/>
    <property type="molecule type" value="Genomic_DNA"/>
</dbReference>
<name>A0A2V0P2V3_9CHLO</name>
<organism evidence="2 3">
    <name type="scientific">Raphidocelis subcapitata</name>
    <dbReference type="NCBI Taxonomy" id="307507"/>
    <lineage>
        <taxon>Eukaryota</taxon>
        <taxon>Viridiplantae</taxon>
        <taxon>Chlorophyta</taxon>
        <taxon>core chlorophytes</taxon>
        <taxon>Chlorophyceae</taxon>
        <taxon>CS clade</taxon>
        <taxon>Sphaeropleales</taxon>
        <taxon>Selenastraceae</taxon>
        <taxon>Raphidocelis</taxon>
    </lineage>
</organism>
<dbReference type="Proteomes" id="UP000247498">
    <property type="component" value="Unassembled WGS sequence"/>
</dbReference>
<feature type="compositionally biased region" description="Basic residues" evidence="1">
    <location>
        <begin position="1"/>
        <end position="20"/>
    </location>
</feature>
<reference evidence="2 3" key="1">
    <citation type="journal article" date="2018" name="Sci. Rep.">
        <title>Raphidocelis subcapitata (=Pseudokirchneriella subcapitata) provides an insight into genome evolution and environmental adaptations in the Sphaeropleales.</title>
        <authorList>
            <person name="Suzuki S."/>
            <person name="Yamaguchi H."/>
            <person name="Nakajima N."/>
            <person name="Kawachi M."/>
        </authorList>
    </citation>
    <scope>NUCLEOTIDE SEQUENCE [LARGE SCALE GENOMIC DNA]</scope>
    <source>
        <strain evidence="2 3">NIES-35</strain>
    </source>
</reference>
<gene>
    <name evidence="2" type="ORF">Rsub_06471</name>
</gene>
<feature type="region of interest" description="Disordered" evidence="1">
    <location>
        <begin position="1"/>
        <end position="59"/>
    </location>
</feature>
<dbReference type="InParanoid" id="A0A2V0P2V3"/>
<sequence length="233" mass="24581">MKSRAKAAAKEIKHKVKGLTRKTTTPTQPKTAVPDEATPDTPDTTSMAEAEVTPDDEDSGIVLVVESSDFEEPLGKDDSFVSIPIGSDDADAAPACEPIATAKAPKTKPIATLKATFRALKPAKSFRALFPATSANDKKTDGCKGKAVKGPSRMLSLHHRMSGLLRRDKSGKDSAPADTPLDCDAEAVVVVVRPASEVSPAAVKVPLKSSELGHRFSRAVLSVFVCFNAMPVC</sequence>
<accession>A0A2V0P2V3</accession>
<feature type="compositionally biased region" description="Low complexity" evidence="1">
    <location>
        <begin position="21"/>
        <end position="45"/>
    </location>
</feature>
<comment type="caution">
    <text evidence="2">The sequence shown here is derived from an EMBL/GenBank/DDBJ whole genome shotgun (WGS) entry which is preliminary data.</text>
</comment>
<evidence type="ECO:0000313" key="2">
    <source>
        <dbReference type="EMBL" id="GBF94201.1"/>
    </source>
</evidence>